<dbReference type="GO" id="GO:0016020">
    <property type="term" value="C:membrane"/>
    <property type="evidence" value="ECO:0007669"/>
    <property type="project" value="UniProtKB-SubCell"/>
</dbReference>
<dbReference type="Pfam" id="PF00520">
    <property type="entry name" value="Ion_trans"/>
    <property type="match status" value="1"/>
</dbReference>
<evidence type="ECO:0000256" key="9">
    <source>
        <dbReference type="ARBA" id="ARBA00023303"/>
    </source>
</evidence>
<evidence type="ECO:0000256" key="10">
    <source>
        <dbReference type="SAM" id="Phobius"/>
    </source>
</evidence>
<dbReference type="InterPro" id="IPR000595">
    <property type="entry name" value="cNMP-bd_dom"/>
</dbReference>
<feature type="transmembrane region" description="Helical" evidence="10">
    <location>
        <begin position="12"/>
        <end position="34"/>
    </location>
</feature>
<comment type="subcellular location">
    <subcellularLocation>
        <location evidence="1">Membrane</location>
        <topology evidence="1">Multi-pass membrane protein</topology>
    </subcellularLocation>
</comment>
<dbReference type="Gene3D" id="1.10.287.70">
    <property type="match status" value="1"/>
</dbReference>
<comment type="similarity">
    <text evidence="2">Belongs to the cyclic nucleotide-gated cation channel (TC 1.A.1.5) family.</text>
</comment>
<dbReference type="PROSITE" id="PS50042">
    <property type="entry name" value="CNMP_BINDING_3"/>
    <property type="match status" value="2"/>
</dbReference>
<evidence type="ECO:0000256" key="1">
    <source>
        <dbReference type="ARBA" id="ARBA00004141"/>
    </source>
</evidence>
<keyword evidence="6" id="KW-0406">Ion transport</keyword>
<keyword evidence="7 10" id="KW-0472">Membrane</keyword>
<dbReference type="EMBL" id="PDCK01000039">
    <property type="protein sequence ID" value="PRQ58963.1"/>
    <property type="molecule type" value="Genomic_DNA"/>
</dbReference>
<dbReference type="InterPro" id="IPR005821">
    <property type="entry name" value="Ion_trans_dom"/>
</dbReference>
<dbReference type="SUPFAM" id="SSF81324">
    <property type="entry name" value="Voltage-gated potassium channels"/>
    <property type="match status" value="1"/>
</dbReference>
<comment type="caution">
    <text evidence="12">The sequence shown here is derived from an EMBL/GenBank/DDBJ whole genome shotgun (WGS) entry which is preliminary data.</text>
</comment>
<feature type="transmembrane region" description="Helical" evidence="10">
    <location>
        <begin position="206"/>
        <end position="225"/>
    </location>
</feature>
<name>A0A2P6SJX8_ROSCH</name>
<dbReference type="InterPro" id="IPR014710">
    <property type="entry name" value="RmlC-like_jellyroll"/>
</dbReference>
<keyword evidence="5 10" id="KW-1133">Transmembrane helix</keyword>
<evidence type="ECO:0000259" key="11">
    <source>
        <dbReference type="PROSITE" id="PS50042"/>
    </source>
</evidence>
<organism evidence="12 13">
    <name type="scientific">Rosa chinensis</name>
    <name type="common">China rose</name>
    <dbReference type="NCBI Taxonomy" id="74649"/>
    <lineage>
        <taxon>Eukaryota</taxon>
        <taxon>Viridiplantae</taxon>
        <taxon>Streptophyta</taxon>
        <taxon>Embryophyta</taxon>
        <taxon>Tracheophyta</taxon>
        <taxon>Spermatophyta</taxon>
        <taxon>Magnoliopsida</taxon>
        <taxon>eudicotyledons</taxon>
        <taxon>Gunneridae</taxon>
        <taxon>Pentapetalae</taxon>
        <taxon>rosids</taxon>
        <taxon>fabids</taxon>
        <taxon>Rosales</taxon>
        <taxon>Rosaceae</taxon>
        <taxon>Rosoideae</taxon>
        <taxon>Rosoideae incertae sedis</taxon>
        <taxon>Rosa</taxon>
    </lineage>
</organism>
<keyword evidence="4 10" id="KW-0812">Transmembrane</keyword>
<feature type="transmembrane region" description="Helical" evidence="10">
    <location>
        <begin position="84"/>
        <end position="104"/>
    </location>
</feature>
<feature type="transmembrane region" description="Helical" evidence="10">
    <location>
        <begin position="46"/>
        <end position="64"/>
    </location>
</feature>
<evidence type="ECO:0000256" key="8">
    <source>
        <dbReference type="ARBA" id="ARBA00023286"/>
    </source>
</evidence>
<evidence type="ECO:0000256" key="2">
    <source>
        <dbReference type="ARBA" id="ARBA00010486"/>
    </source>
</evidence>
<keyword evidence="3" id="KW-0813">Transport</keyword>
<keyword evidence="9 12" id="KW-0407">Ion channel</keyword>
<dbReference type="STRING" id="74649.A0A2P6SJX8"/>
<accession>A0A2P6SJX8</accession>
<evidence type="ECO:0000313" key="13">
    <source>
        <dbReference type="Proteomes" id="UP000238479"/>
    </source>
</evidence>
<evidence type="ECO:0000256" key="3">
    <source>
        <dbReference type="ARBA" id="ARBA00022448"/>
    </source>
</evidence>
<evidence type="ECO:0000256" key="5">
    <source>
        <dbReference type="ARBA" id="ARBA00022989"/>
    </source>
</evidence>
<dbReference type="SUPFAM" id="SSF51206">
    <property type="entry name" value="cAMP-binding domain-like"/>
    <property type="match status" value="3"/>
</dbReference>
<evidence type="ECO:0000313" key="12">
    <source>
        <dbReference type="EMBL" id="PRQ58963.1"/>
    </source>
</evidence>
<dbReference type="PANTHER" id="PTHR45651:SF68">
    <property type="entry name" value="ION TRANSPORT DOMAIN-CONTAINING PROTEIN"/>
    <property type="match status" value="1"/>
</dbReference>
<dbReference type="PANTHER" id="PTHR45651">
    <property type="entry name" value="CYCLIC NUCLEOTIDE-GATED ION CHANNEL 15-RELATED-RELATED"/>
    <property type="match status" value="1"/>
</dbReference>
<keyword evidence="13" id="KW-1185">Reference proteome</keyword>
<evidence type="ECO:0000256" key="6">
    <source>
        <dbReference type="ARBA" id="ARBA00023065"/>
    </source>
</evidence>
<dbReference type="AlphaFoldDB" id="A0A2P6SJX8"/>
<feature type="domain" description="Cyclic nucleotide-binding" evidence="11">
    <location>
        <begin position="455"/>
        <end position="539"/>
    </location>
</feature>
<keyword evidence="8" id="KW-1071">Ligand-gated ion channel</keyword>
<protein>
    <submittedName>
        <fullName evidence="12">Putative potassium channel, voltage-dependent, ELK</fullName>
    </submittedName>
</protein>
<dbReference type="InterPro" id="IPR018490">
    <property type="entry name" value="cNMP-bd_dom_sf"/>
</dbReference>
<dbReference type="Gene3D" id="2.60.120.10">
    <property type="entry name" value="Jelly Rolls"/>
    <property type="match status" value="3"/>
</dbReference>
<evidence type="ECO:0000256" key="7">
    <source>
        <dbReference type="ARBA" id="ARBA00023136"/>
    </source>
</evidence>
<evidence type="ECO:0000256" key="4">
    <source>
        <dbReference type="ARBA" id="ARBA00022692"/>
    </source>
</evidence>
<sequence length="846" mass="98356">MFVLPVTVMALWQSSILVDVLAVLPIPQVVILNFFRGSRSLEAMKFMNFLVLVQYVPRVLRIYLACKEFKNSPKGKFGLWIKGGLNFFMYTLASHIFGAFWYFFSIQRMLTCWRYACRSEDGCKPSTFDCHDHRSNRYIRLLNDKCPTNPSDSTLFDFGIFLDALQSSIVGSKNYSQKLSKCFWWGLRNLSSLGSNLQPSINTWETLFATFTSITGLLLFLYLIGNLQMYMQVESASKEQLRWKTELENMMRTERKMRIERSKGLEVEQWLAKNGLPMRLMPEIMEKVVQVDLEQNRDVDVENILSILPLQLQRDILVYKEKLEEEGRKIELWLSENRLPMRLKSEIMEKVVQQKRDENRDVHVDNFLSILPEERRSYIESYKRKLQEKDLEVGSWLSKNGIPVDTKSQIMEKVQVELEENRDVEVKNILSILPSDLQRRLEWYMPLSRLKRVTLLERMDERVLKAICENLQPIEFPAKLVIMQEDQPIEDLFFIVVGSVRRHSRNRPMFQEYETELCGEELLVWPLTTSFPAVLPRATKTVMVGEGFSALLLTASDIKSVGSKFRPQWDLITSYWLTMLKKVPKLQYMDEEVLKEFLPHLNKQDQFAARSSYGIQENVPLKSMYFITEGSLKFTKSDNGDEEFFRSAGEFYGEELLDWVLDTSFPAITPISTHSALCSDHNEATVLAITAEDLKSVASKFSSHFSTLQTDSQFDLSTFVNLTRLKKVPKLQTMDEEVLKAISEHLITKVFNYLKIIEEGKPLHMMLFIVKGNAYLEKKHSTDTVMLKPGQFYGEELLDWPSWTSFPTMPLSMFTVKVHHGEAVEFLVLMANDLEKVVSKFRSHFS</sequence>
<dbReference type="Gramene" id="PRQ58963">
    <property type="protein sequence ID" value="PRQ58963"/>
    <property type="gene ID" value="RchiOBHm_Chr1g0364961"/>
</dbReference>
<feature type="domain" description="Cyclic nucleotide-binding" evidence="11">
    <location>
        <begin position="585"/>
        <end position="657"/>
    </location>
</feature>
<reference evidence="12 13" key="1">
    <citation type="journal article" date="2018" name="Nat. Genet.">
        <title>The Rosa genome provides new insights in the design of modern roses.</title>
        <authorList>
            <person name="Bendahmane M."/>
        </authorList>
    </citation>
    <scope>NUCLEOTIDE SEQUENCE [LARGE SCALE GENOMIC DNA]</scope>
    <source>
        <strain evidence="13">cv. Old Blush</strain>
    </source>
</reference>
<gene>
    <name evidence="12" type="ORF">RchiOBHm_Chr1g0364961</name>
</gene>
<dbReference type="GO" id="GO:0005216">
    <property type="term" value="F:monoatomic ion channel activity"/>
    <property type="evidence" value="ECO:0007669"/>
    <property type="project" value="InterPro"/>
</dbReference>
<proteinExistence type="inferred from homology"/>
<dbReference type="Proteomes" id="UP000238479">
    <property type="component" value="Chromosome 1"/>
</dbReference>